<organism evidence="6">
    <name type="scientific">marine sediment metagenome</name>
    <dbReference type="NCBI Taxonomy" id="412755"/>
    <lineage>
        <taxon>unclassified sequences</taxon>
        <taxon>metagenomes</taxon>
        <taxon>ecological metagenomes</taxon>
    </lineage>
</organism>
<dbReference type="AlphaFoldDB" id="X1SX75"/>
<feature type="non-terminal residue" evidence="6">
    <location>
        <position position="1"/>
    </location>
</feature>
<dbReference type="SUPFAM" id="SSF161098">
    <property type="entry name" value="MetI-like"/>
    <property type="match status" value="1"/>
</dbReference>
<comment type="subcellular location">
    <subcellularLocation>
        <location evidence="1">Membrane</location>
        <topology evidence="1">Multi-pass membrane protein</topology>
    </subcellularLocation>
</comment>
<accession>X1SX75</accession>
<evidence type="ECO:0000256" key="1">
    <source>
        <dbReference type="ARBA" id="ARBA00004141"/>
    </source>
</evidence>
<keyword evidence="3 5" id="KW-1133">Transmembrane helix</keyword>
<evidence type="ECO:0000313" key="6">
    <source>
        <dbReference type="EMBL" id="GAI97672.1"/>
    </source>
</evidence>
<feature type="transmembrane region" description="Helical" evidence="5">
    <location>
        <begin position="31"/>
        <end position="56"/>
    </location>
</feature>
<evidence type="ECO:0000256" key="4">
    <source>
        <dbReference type="ARBA" id="ARBA00023136"/>
    </source>
</evidence>
<sequence length="63" mass="6835">FVYGLTQGGPGMATALMSYVVYLQGFRVLNFGYASAIAMGMFVIVLVIGLLGYGLLRRAWARL</sequence>
<evidence type="ECO:0000256" key="2">
    <source>
        <dbReference type="ARBA" id="ARBA00022692"/>
    </source>
</evidence>
<reference evidence="6" key="1">
    <citation type="journal article" date="2014" name="Front. Microbiol.">
        <title>High frequency of phylogenetically diverse reductive dehalogenase-homologous genes in deep subseafloor sedimentary metagenomes.</title>
        <authorList>
            <person name="Kawai M."/>
            <person name="Futagami T."/>
            <person name="Toyoda A."/>
            <person name="Takaki Y."/>
            <person name="Nishi S."/>
            <person name="Hori S."/>
            <person name="Arai W."/>
            <person name="Tsubouchi T."/>
            <person name="Morono Y."/>
            <person name="Uchiyama I."/>
            <person name="Ito T."/>
            <person name="Fujiyama A."/>
            <person name="Inagaki F."/>
            <person name="Takami H."/>
        </authorList>
    </citation>
    <scope>NUCLEOTIDE SEQUENCE</scope>
    <source>
        <strain evidence="6">Expedition CK06-06</strain>
    </source>
</reference>
<dbReference type="Gene3D" id="1.10.3720.10">
    <property type="entry name" value="MetI-like"/>
    <property type="match status" value="1"/>
</dbReference>
<name>X1SX75_9ZZZZ</name>
<gene>
    <name evidence="6" type="ORF">S12H4_27467</name>
</gene>
<keyword evidence="4 5" id="KW-0472">Membrane</keyword>
<protein>
    <recommendedName>
        <fullName evidence="7">ABC transmembrane type-1 domain-containing protein</fullName>
    </recommendedName>
</protein>
<dbReference type="InterPro" id="IPR035906">
    <property type="entry name" value="MetI-like_sf"/>
</dbReference>
<dbReference type="GO" id="GO:0016020">
    <property type="term" value="C:membrane"/>
    <property type="evidence" value="ECO:0007669"/>
    <property type="project" value="UniProtKB-SubCell"/>
</dbReference>
<dbReference type="EMBL" id="BARW01015684">
    <property type="protein sequence ID" value="GAI97672.1"/>
    <property type="molecule type" value="Genomic_DNA"/>
</dbReference>
<evidence type="ECO:0000256" key="3">
    <source>
        <dbReference type="ARBA" id="ARBA00022989"/>
    </source>
</evidence>
<keyword evidence="2 5" id="KW-0812">Transmembrane</keyword>
<proteinExistence type="predicted"/>
<comment type="caution">
    <text evidence="6">The sequence shown here is derived from an EMBL/GenBank/DDBJ whole genome shotgun (WGS) entry which is preliminary data.</text>
</comment>
<evidence type="ECO:0000256" key="5">
    <source>
        <dbReference type="SAM" id="Phobius"/>
    </source>
</evidence>
<evidence type="ECO:0008006" key="7">
    <source>
        <dbReference type="Google" id="ProtNLM"/>
    </source>
</evidence>